<keyword evidence="2" id="KW-1185">Reference proteome</keyword>
<protein>
    <submittedName>
        <fullName evidence="1">Uncharacterized protein</fullName>
    </submittedName>
</protein>
<dbReference type="EMBL" id="QTSX02001599">
    <property type="protein sequence ID" value="KAJ9080130.1"/>
    <property type="molecule type" value="Genomic_DNA"/>
</dbReference>
<dbReference type="Proteomes" id="UP001165960">
    <property type="component" value="Unassembled WGS sequence"/>
</dbReference>
<reference evidence="1" key="1">
    <citation type="submission" date="2022-04" db="EMBL/GenBank/DDBJ databases">
        <title>Genome of the entomopathogenic fungus Entomophthora muscae.</title>
        <authorList>
            <person name="Elya C."/>
            <person name="Lovett B.R."/>
            <person name="Lee E."/>
            <person name="Macias A.M."/>
            <person name="Hajek A.E."/>
            <person name="De Bivort B.L."/>
            <person name="Kasson M.T."/>
            <person name="De Fine Licht H.H."/>
            <person name="Stajich J.E."/>
        </authorList>
    </citation>
    <scope>NUCLEOTIDE SEQUENCE</scope>
    <source>
        <strain evidence="1">Berkeley</strain>
    </source>
</reference>
<evidence type="ECO:0000313" key="1">
    <source>
        <dbReference type="EMBL" id="KAJ9080130.1"/>
    </source>
</evidence>
<evidence type="ECO:0000313" key="2">
    <source>
        <dbReference type="Proteomes" id="UP001165960"/>
    </source>
</evidence>
<proteinExistence type="predicted"/>
<gene>
    <name evidence="1" type="ORF">DSO57_1028320</name>
</gene>
<organism evidence="1 2">
    <name type="scientific">Entomophthora muscae</name>
    <dbReference type="NCBI Taxonomy" id="34485"/>
    <lineage>
        <taxon>Eukaryota</taxon>
        <taxon>Fungi</taxon>
        <taxon>Fungi incertae sedis</taxon>
        <taxon>Zoopagomycota</taxon>
        <taxon>Entomophthoromycotina</taxon>
        <taxon>Entomophthoromycetes</taxon>
        <taxon>Entomophthorales</taxon>
        <taxon>Entomophthoraceae</taxon>
        <taxon>Entomophthora</taxon>
    </lineage>
</organism>
<sequence length="95" mass="10445">MSLITVLLCCSLQTLSSPTPYVGARTADSEAWAGIRSHPWTPASRTMLSDWNSPTRSEILKRTDEGTIWTINHEITTGSKVTQSSNHGLPFSIKN</sequence>
<accession>A0ACC2U033</accession>
<name>A0ACC2U033_9FUNG</name>
<comment type="caution">
    <text evidence="1">The sequence shown here is derived from an EMBL/GenBank/DDBJ whole genome shotgun (WGS) entry which is preliminary data.</text>
</comment>